<dbReference type="GO" id="GO:0061542">
    <property type="term" value="F:3-demethylubiquinol 3-O-methyltransferase activity"/>
    <property type="evidence" value="ECO:0007669"/>
    <property type="project" value="UniProtKB-EC"/>
</dbReference>
<dbReference type="RefSeq" id="WP_386664788.1">
    <property type="nucleotide sequence ID" value="NZ_JBHLTG010000001.1"/>
</dbReference>
<name>A0ABV6RLN0_9GAMM</name>
<feature type="domain" description="Methyltransferase" evidence="1">
    <location>
        <begin position="43"/>
        <end position="129"/>
    </location>
</feature>
<dbReference type="Proteomes" id="UP001589896">
    <property type="component" value="Unassembled WGS sequence"/>
</dbReference>
<evidence type="ECO:0000313" key="3">
    <source>
        <dbReference type="Proteomes" id="UP001589896"/>
    </source>
</evidence>
<dbReference type="GO" id="GO:0032259">
    <property type="term" value="P:methylation"/>
    <property type="evidence" value="ECO:0007669"/>
    <property type="project" value="UniProtKB-KW"/>
</dbReference>
<evidence type="ECO:0000259" key="1">
    <source>
        <dbReference type="Pfam" id="PF13649"/>
    </source>
</evidence>
<keyword evidence="2" id="KW-0489">Methyltransferase</keyword>
<comment type="caution">
    <text evidence="2">The sequence shown here is derived from an EMBL/GenBank/DDBJ whole genome shotgun (WGS) entry which is preliminary data.</text>
</comment>
<dbReference type="CDD" id="cd02440">
    <property type="entry name" value="AdoMet_MTases"/>
    <property type="match status" value="1"/>
</dbReference>
<dbReference type="EC" id="2.1.1.64" evidence="2"/>
<organism evidence="2 3">
    <name type="scientific">Lysobacter korlensis</name>
    <dbReference type="NCBI Taxonomy" id="553636"/>
    <lineage>
        <taxon>Bacteria</taxon>
        <taxon>Pseudomonadati</taxon>
        <taxon>Pseudomonadota</taxon>
        <taxon>Gammaproteobacteria</taxon>
        <taxon>Lysobacterales</taxon>
        <taxon>Lysobacteraceae</taxon>
        <taxon>Lysobacter</taxon>
    </lineage>
</organism>
<keyword evidence="3" id="KW-1185">Reference proteome</keyword>
<dbReference type="InterPro" id="IPR029063">
    <property type="entry name" value="SAM-dependent_MTases_sf"/>
</dbReference>
<reference evidence="2 3" key="1">
    <citation type="submission" date="2024-09" db="EMBL/GenBank/DDBJ databases">
        <authorList>
            <person name="Sun Q."/>
            <person name="Mori K."/>
        </authorList>
    </citation>
    <scope>NUCLEOTIDE SEQUENCE [LARGE SCALE GENOMIC DNA]</scope>
    <source>
        <strain evidence="2 3">KCTC 23076</strain>
    </source>
</reference>
<dbReference type="InterPro" id="IPR041698">
    <property type="entry name" value="Methyltransf_25"/>
</dbReference>
<dbReference type="GO" id="GO:0102208">
    <property type="term" value="F:2-polyprenyl-6-hydroxyphenol methylase activity"/>
    <property type="evidence" value="ECO:0007669"/>
    <property type="project" value="UniProtKB-EC"/>
</dbReference>
<evidence type="ECO:0000313" key="2">
    <source>
        <dbReference type="EMBL" id="MFC0676883.1"/>
    </source>
</evidence>
<dbReference type="Gene3D" id="3.40.50.150">
    <property type="entry name" value="Vaccinia Virus protein VP39"/>
    <property type="match status" value="1"/>
</dbReference>
<dbReference type="EMBL" id="JBHLTG010000001">
    <property type="protein sequence ID" value="MFC0676883.1"/>
    <property type="molecule type" value="Genomic_DNA"/>
</dbReference>
<dbReference type="SUPFAM" id="SSF53335">
    <property type="entry name" value="S-adenosyl-L-methionine-dependent methyltransferases"/>
    <property type="match status" value="1"/>
</dbReference>
<proteinExistence type="predicted"/>
<protein>
    <submittedName>
        <fullName evidence="2">Class I SAM-dependent methyltransferase</fullName>
        <ecNumber evidence="2">2.1.1.222</ecNumber>
        <ecNumber evidence="2">2.1.1.64</ecNumber>
    </submittedName>
</protein>
<keyword evidence="2" id="KW-0808">Transferase</keyword>
<dbReference type="EC" id="2.1.1.222" evidence="2"/>
<accession>A0ABV6RLN0</accession>
<gene>
    <name evidence="2" type="ORF">ACFFGH_03325</name>
</gene>
<dbReference type="Pfam" id="PF13649">
    <property type="entry name" value="Methyltransf_25"/>
    <property type="match status" value="1"/>
</dbReference>
<sequence>MGFFNRYARFLDTSRTSPYPHRLNGRHTAIIERNRALLAGKRVLDIASHDGRWSFAALEAGAAHVTGVEPRAELIENARQTLSHYGVADNRASFFQADVFDYLQGPQFDVVLCLGFFYHTLRHAELLDLIERTGARFVVIDTEICPDSGGQTAAQGNDPRAVFGNPNQIQMFREPVADQQMAWVDSLTRSGQTLVGRPSRGAIEYMAHHFGYSCSRYEWPKHFDQKPEHSEWMVDYREGWRETFYLEK</sequence>